<protein>
    <submittedName>
        <fullName evidence="3">Uncharacterized protein</fullName>
    </submittedName>
</protein>
<dbReference type="OrthoDB" id="3515790at2759"/>
<proteinExistence type="predicted"/>
<dbReference type="EMBL" id="KZ613948">
    <property type="protein sequence ID" value="PMD38136.1"/>
    <property type="molecule type" value="Genomic_DNA"/>
</dbReference>
<name>A0A2J6RI11_HYAVF</name>
<reference evidence="3 4" key="1">
    <citation type="submission" date="2016-04" db="EMBL/GenBank/DDBJ databases">
        <title>A degradative enzymes factory behind the ericoid mycorrhizal symbiosis.</title>
        <authorList>
            <consortium name="DOE Joint Genome Institute"/>
            <person name="Martino E."/>
            <person name="Morin E."/>
            <person name="Grelet G."/>
            <person name="Kuo A."/>
            <person name="Kohler A."/>
            <person name="Daghino S."/>
            <person name="Barry K."/>
            <person name="Choi C."/>
            <person name="Cichocki N."/>
            <person name="Clum A."/>
            <person name="Copeland A."/>
            <person name="Hainaut M."/>
            <person name="Haridas S."/>
            <person name="Labutti K."/>
            <person name="Lindquist E."/>
            <person name="Lipzen A."/>
            <person name="Khouja H.-R."/>
            <person name="Murat C."/>
            <person name="Ohm R."/>
            <person name="Olson A."/>
            <person name="Spatafora J."/>
            <person name="Veneault-Fourrey C."/>
            <person name="Henrissat B."/>
            <person name="Grigoriev I."/>
            <person name="Martin F."/>
            <person name="Perotto S."/>
        </authorList>
    </citation>
    <scope>NUCLEOTIDE SEQUENCE [LARGE SCALE GENOMIC DNA]</scope>
    <source>
        <strain evidence="3 4">F</strain>
    </source>
</reference>
<keyword evidence="2" id="KW-0812">Transmembrane</keyword>
<organism evidence="3 4">
    <name type="scientific">Hyaloscypha variabilis (strain UAMH 11265 / GT02V1 / F)</name>
    <name type="common">Meliniomyces variabilis</name>
    <dbReference type="NCBI Taxonomy" id="1149755"/>
    <lineage>
        <taxon>Eukaryota</taxon>
        <taxon>Fungi</taxon>
        <taxon>Dikarya</taxon>
        <taxon>Ascomycota</taxon>
        <taxon>Pezizomycotina</taxon>
        <taxon>Leotiomycetes</taxon>
        <taxon>Helotiales</taxon>
        <taxon>Hyaloscyphaceae</taxon>
        <taxon>Hyaloscypha</taxon>
        <taxon>Hyaloscypha variabilis</taxon>
    </lineage>
</organism>
<dbReference type="Proteomes" id="UP000235786">
    <property type="component" value="Unassembled WGS sequence"/>
</dbReference>
<sequence length="725" mass="82264">MGKKKNRERGQSPKKDNWPNGTTTPAESTLVIKEENGEEANESRLAEVVKPTEVVDEKVDGGTPEEGWEAVQAEPELNKGDTVDVESRVTESKGTSVEEKGPNLAINMVPDQKRPDEKTEVAPPKIESSDTMKPSAPFNVVEDEKTPDGKPNVSPAELQQPKRKKPSIPVDMVEDEKIPDEKPNVSPPEFQQPERNRTNTPVNMTADERIRLQAPKIYRRRVQPSNENPQSRIQNPIRAKIVINEVDVVLQALNYIEWDNKNKKGHGSGLLDFNRVSQAKFEEAMKGYYETPQSSGGDFFPPIGAIQEFTDLYLASRLMIEEIRQAKAGPFFRGDVRGLTGVIMKDLTKLTHPRIIALQIPGRLRLKFLLQRTFRTHARLDPVLAPDEDEEDLTNVKDGFTEGLKRYMDSFPERLPNGTKILRLRLLLIVLALAGILYYSIWNVASTFTWDSSAVSRVFNSTKLSAYIPSTNSSSSFLPLYQQLEVYKFDVNSTADAYEDCDLRISQAVELMLRRTEKLATDLKMIDMTIKLSKMLLLKPLFRLFNIASEATLYGREPGLYESYLADSQDEKYHPEKHTEDFKRILTGLETGLWRMEQTSQGNIPFDLNTFINEIVDRPAASFKGKRQRAVIRPDVLEQFRLYNDQVRAFAEENIFVLLAELKRLREVVRAQYRGYDPLQVQVNEIVDANAKLRKAKNLATMVKNKLENNGTIRARGAAILDLPS</sequence>
<feature type="transmembrane region" description="Helical" evidence="2">
    <location>
        <begin position="424"/>
        <end position="442"/>
    </location>
</feature>
<keyword evidence="2" id="KW-1133">Transmembrane helix</keyword>
<dbReference type="STRING" id="1149755.A0A2J6RI11"/>
<keyword evidence="2" id="KW-0472">Membrane</keyword>
<keyword evidence="4" id="KW-1185">Reference proteome</keyword>
<evidence type="ECO:0000313" key="4">
    <source>
        <dbReference type="Proteomes" id="UP000235786"/>
    </source>
</evidence>
<evidence type="ECO:0000256" key="2">
    <source>
        <dbReference type="SAM" id="Phobius"/>
    </source>
</evidence>
<feature type="compositionally biased region" description="Basic and acidic residues" evidence="1">
    <location>
        <begin position="8"/>
        <end position="17"/>
    </location>
</feature>
<evidence type="ECO:0000313" key="3">
    <source>
        <dbReference type="EMBL" id="PMD38136.1"/>
    </source>
</evidence>
<dbReference type="AlphaFoldDB" id="A0A2J6RI11"/>
<feature type="compositionally biased region" description="Basic and acidic residues" evidence="1">
    <location>
        <begin position="76"/>
        <end position="101"/>
    </location>
</feature>
<gene>
    <name evidence="3" type="ORF">L207DRAFT_635533</name>
</gene>
<feature type="region of interest" description="Disordered" evidence="1">
    <location>
        <begin position="1"/>
        <end position="200"/>
    </location>
</feature>
<feature type="compositionally biased region" description="Basic and acidic residues" evidence="1">
    <location>
        <begin position="111"/>
        <end position="120"/>
    </location>
</feature>
<accession>A0A2J6RI11</accession>
<evidence type="ECO:0000256" key="1">
    <source>
        <dbReference type="SAM" id="MobiDB-lite"/>
    </source>
</evidence>